<evidence type="ECO:0000313" key="2">
    <source>
        <dbReference type="EMBL" id="TKC12367.1"/>
    </source>
</evidence>
<accession>A0A4U1CT70</accession>
<organism evidence="2 3">
    <name type="scientific">Pedobacter polaris</name>
    <dbReference type="NCBI Taxonomy" id="2571273"/>
    <lineage>
        <taxon>Bacteria</taxon>
        <taxon>Pseudomonadati</taxon>
        <taxon>Bacteroidota</taxon>
        <taxon>Sphingobacteriia</taxon>
        <taxon>Sphingobacteriales</taxon>
        <taxon>Sphingobacteriaceae</taxon>
        <taxon>Pedobacter</taxon>
    </lineage>
</organism>
<proteinExistence type="predicted"/>
<dbReference type="EMBL" id="SWBR01000001">
    <property type="protein sequence ID" value="TKC12367.1"/>
    <property type="molecule type" value="Genomic_DNA"/>
</dbReference>
<comment type="caution">
    <text evidence="2">The sequence shown here is derived from an EMBL/GenBank/DDBJ whole genome shotgun (WGS) entry which is preliminary data.</text>
</comment>
<evidence type="ECO:0000256" key="1">
    <source>
        <dbReference type="SAM" id="SignalP"/>
    </source>
</evidence>
<evidence type="ECO:0000313" key="3">
    <source>
        <dbReference type="Proteomes" id="UP000309488"/>
    </source>
</evidence>
<dbReference type="RefSeq" id="WP_136838343.1">
    <property type="nucleotide sequence ID" value="NZ_SWBR01000001.1"/>
</dbReference>
<feature type="chain" id="PRO_5020475011" evidence="1">
    <location>
        <begin position="24"/>
        <end position="262"/>
    </location>
</feature>
<gene>
    <name evidence="2" type="ORF">FA048_01740</name>
</gene>
<keyword evidence="3" id="KW-1185">Reference proteome</keyword>
<reference evidence="2 3" key="1">
    <citation type="submission" date="2019-04" db="EMBL/GenBank/DDBJ databases">
        <title>Pedobacter sp. RP-3-22 sp. nov., isolated from Arctic soil.</title>
        <authorList>
            <person name="Dahal R.H."/>
            <person name="Kim D.-U."/>
        </authorList>
    </citation>
    <scope>NUCLEOTIDE SEQUENCE [LARGE SCALE GENOMIC DNA]</scope>
    <source>
        <strain evidence="2 3">RP-3-22</strain>
    </source>
</reference>
<dbReference type="NCBIfam" id="TIGR01200">
    <property type="entry name" value="GLPGLI"/>
    <property type="match status" value="1"/>
</dbReference>
<keyword evidence="1" id="KW-0732">Signal</keyword>
<dbReference type="AlphaFoldDB" id="A0A4U1CT70"/>
<dbReference type="Proteomes" id="UP000309488">
    <property type="component" value="Unassembled WGS sequence"/>
</dbReference>
<protein>
    <submittedName>
        <fullName evidence="2">GLPGLI family protein</fullName>
    </submittedName>
</protein>
<feature type="signal peptide" evidence="1">
    <location>
        <begin position="1"/>
        <end position="23"/>
    </location>
</feature>
<name>A0A4U1CT70_9SPHI</name>
<dbReference type="InterPro" id="IPR005901">
    <property type="entry name" value="GLPGLI"/>
</dbReference>
<dbReference type="OrthoDB" id="1440774at2"/>
<sequence length="262" mass="29788">MKIKINQIIIACLLLFTIQLANAQNARFATQGTIEFEKRVNMYALIKQEIKKYPNSSYYPRMFEEYQKTQPQFKTLKSVLTFSKDQTLFKPEEVNLAQSNNYWGDYPAAQQNNTILTNTAAGTSTSQKKVYEETYLVKDSTRKINWKITNEMRNIAGYDCRRANAVIMDSIYVVAFYTEEIPVSGGPESFTGLPGMILGVALPYEHTTWFATAVTDQPVTDDKMKVPTKGKPLNATQLMTTLKAALKDWGDYAKEYLKAFAL</sequence>
<dbReference type="Pfam" id="PF09697">
    <property type="entry name" value="Porph_ging"/>
    <property type="match status" value="1"/>
</dbReference>